<evidence type="ECO:0000313" key="1">
    <source>
        <dbReference type="EMBL" id="MBX61130.1"/>
    </source>
</evidence>
<name>A0A2P2Q2B4_RHIMU</name>
<dbReference type="AlphaFoldDB" id="A0A2P2Q2B4"/>
<protein>
    <submittedName>
        <fullName evidence="1">Uncharacterized protein</fullName>
    </submittedName>
</protein>
<reference evidence="1" key="1">
    <citation type="submission" date="2018-02" db="EMBL/GenBank/DDBJ databases">
        <title>Rhizophora mucronata_Transcriptome.</title>
        <authorList>
            <person name="Meera S.P."/>
            <person name="Sreeshan A."/>
            <person name="Augustine A."/>
        </authorList>
    </citation>
    <scope>NUCLEOTIDE SEQUENCE</scope>
    <source>
        <tissue evidence="1">Leaf</tissue>
    </source>
</reference>
<accession>A0A2P2Q2B4</accession>
<sequence>MLIKKGKRFIPVFVDHAFDFDLQQIFHFFSRTSVLILTCALNNYVHRVI</sequence>
<organism evidence="1">
    <name type="scientific">Rhizophora mucronata</name>
    <name type="common">Asiatic mangrove</name>
    <dbReference type="NCBI Taxonomy" id="61149"/>
    <lineage>
        <taxon>Eukaryota</taxon>
        <taxon>Viridiplantae</taxon>
        <taxon>Streptophyta</taxon>
        <taxon>Embryophyta</taxon>
        <taxon>Tracheophyta</taxon>
        <taxon>Spermatophyta</taxon>
        <taxon>Magnoliopsida</taxon>
        <taxon>eudicotyledons</taxon>
        <taxon>Gunneridae</taxon>
        <taxon>Pentapetalae</taxon>
        <taxon>rosids</taxon>
        <taxon>fabids</taxon>
        <taxon>Malpighiales</taxon>
        <taxon>Rhizophoraceae</taxon>
        <taxon>Rhizophora</taxon>
    </lineage>
</organism>
<dbReference type="EMBL" id="GGEC01080646">
    <property type="protein sequence ID" value="MBX61130.1"/>
    <property type="molecule type" value="Transcribed_RNA"/>
</dbReference>
<proteinExistence type="predicted"/>